<gene>
    <name evidence="1" type="ordered locus">Ccan_17030</name>
</gene>
<name>F9YS94_CAPCC</name>
<protein>
    <submittedName>
        <fullName evidence="1">Uncharacterized protein</fullName>
    </submittedName>
</protein>
<proteinExistence type="predicted"/>
<organism evidence="1 2">
    <name type="scientific">Capnocytophaga canimorsus (strain 5)</name>
    <dbReference type="NCBI Taxonomy" id="860228"/>
    <lineage>
        <taxon>Bacteria</taxon>
        <taxon>Pseudomonadati</taxon>
        <taxon>Bacteroidota</taxon>
        <taxon>Flavobacteriia</taxon>
        <taxon>Flavobacteriales</taxon>
        <taxon>Flavobacteriaceae</taxon>
        <taxon>Capnocytophaga</taxon>
    </lineage>
</organism>
<dbReference type="HOGENOM" id="CLU_3267358_0_0_10"/>
<dbReference type="EMBL" id="CP002113">
    <property type="protein sequence ID" value="AEK23819.1"/>
    <property type="molecule type" value="Genomic_DNA"/>
</dbReference>
<dbReference type="AlphaFoldDB" id="F9YS94"/>
<dbReference type="STRING" id="860228.Ccan_17030"/>
<reference evidence="1 2" key="1">
    <citation type="journal article" date="2011" name="J. Bacteriol.">
        <title>Complete genome sequence of the dog commensal and human pathogen Capnocytophaga canimorsus strain 5.</title>
        <authorList>
            <person name="Manfredi P."/>
            <person name="Pagni M."/>
            <person name="Cornelis G.R."/>
        </authorList>
    </citation>
    <scope>NUCLEOTIDE SEQUENCE [LARGE SCALE GENOMIC DNA]</scope>
    <source>
        <strain evidence="2">5</strain>
    </source>
</reference>
<evidence type="ECO:0000313" key="2">
    <source>
        <dbReference type="Proteomes" id="UP000008895"/>
    </source>
</evidence>
<dbReference type="Proteomes" id="UP000008895">
    <property type="component" value="Chromosome"/>
</dbReference>
<evidence type="ECO:0000313" key="1">
    <source>
        <dbReference type="EMBL" id="AEK23819.1"/>
    </source>
</evidence>
<dbReference type="KEGG" id="ccm:Ccan_17030"/>
<keyword evidence="2" id="KW-1185">Reference proteome</keyword>
<accession>F9YS94</accession>
<sequence length="41" mass="4960">MFQFGKDLGMPHNVFLILKKWKNTIFVRLGIKSEKLNYQIY</sequence>